<dbReference type="PROSITE" id="PS00299">
    <property type="entry name" value="UBIQUITIN_1"/>
    <property type="match status" value="1"/>
</dbReference>
<dbReference type="PANTHER" id="PTHR46555">
    <property type="entry name" value="UBIQUITIN-LIKE PROTEIN 4A"/>
    <property type="match status" value="1"/>
</dbReference>
<dbReference type="PROSITE" id="PS50053">
    <property type="entry name" value="UBIQUITIN_2"/>
    <property type="match status" value="1"/>
</dbReference>
<dbReference type="GO" id="GO:0071816">
    <property type="term" value="P:tail-anchored membrane protein insertion into ER membrane"/>
    <property type="evidence" value="ECO:0007669"/>
    <property type="project" value="TreeGrafter"/>
</dbReference>
<dbReference type="EMBL" id="JAHLQT010022636">
    <property type="protein sequence ID" value="KAG7166366.1"/>
    <property type="molecule type" value="Genomic_DNA"/>
</dbReference>
<dbReference type="GO" id="GO:0006620">
    <property type="term" value="P:post-translational protein targeting to endoplasmic reticulum membrane"/>
    <property type="evidence" value="ECO:0007669"/>
    <property type="project" value="InterPro"/>
</dbReference>
<dbReference type="InterPro" id="IPR047154">
    <property type="entry name" value="UBL4A-like"/>
</dbReference>
<evidence type="ECO:0000313" key="5">
    <source>
        <dbReference type="Proteomes" id="UP000747542"/>
    </source>
</evidence>
<dbReference type="InterPro" id="IPR019954">
    <property type="entry name" value="Ubiquitin_CS"/>
</dbReference>
<protein>
    <submittedName>
        <fullName evidence="4">Ubiquitin-like protein 4A-like</fullName>
    </submittedName>
</protein>
<dbReference type="SUPFAM" id="SSF54236">
    <property type="entry name" value="Ubiquitin-like"/>
    <property type="match status" value="1"/>
</dbReference>
<evidence type="ECO:0000256" key="1">
    <source>
        <dbReference type="ARBA" id="ARBA00004514"/>
    </source>
</evidence>
<reference evidence="4" key="1">
    <citation type="journal article" date="2021" name="Sci. Adv.">
        <title>The American lobster genome reveals insights on longevity, neural, and immune adaptations.</title>
        <authorList>
            <person name="Polinski J.M."/>
            <person name="Zimin A.V."/>
            <person name="Clark K.F."/>
            <person name="Kohn A.B."/>
            <person name="Sadowski N."/>
            <person name="Timp W."/>
            <person name="Ptitsyn A."/>
            <person name="Khanna P."/>
            <person name="Romanova D.Y."/>
            <person name="Williams P."/>
            <person name="Greenwood S.J."/>
            <person name="Moroz L.L."/>
            <person name="Walt D.R."/>
            <person name="Bodnar A.G."/>
        </authorList>
    </citation>
    <scope>NUCLEOTIDE SEQUENCE</scope>
    <source>
        <strain evidence="4">GMGI-L3</strain>
    </source>
</reference>
<keyword evidence="5" id="KW-1185">Reference proteome</keyword>
<gene>
    <name evidence="4" type="primary">ubl4a-L</name>
    <name evidence="4" type="ORF">Hamer_G011202</name>
</gene>
<dbReference type="SMART" id="SM00213">
    <property type="entry name" value="UBQ"/>
    <property type="match status" value="1"/>
</dbReference>
<proteinExistence type="predicted"/>
<feature type="domain" description="Ubiquitin-like" evidence="3">
    <location>
        <begin position="33"/>
        <end position="83"/>
    </location>
</feature>
<dbReference type="Gene3D" id="3.10.20.90">
    <property type="entry name" value="Phosphatidylinositol 3-kinase Catalytic Subunit, Chain A, domain 1"/>
    <property type="match status" value="1"/>
</dbReference>
<accession>A0A8J5JZ97</accession>
<evidence type="ECO:0000259" key="3">
    <source>
        <dbReference type="PROSITE" id="PS50053"/>
    </source>
</evidence>
<organism evidence="4 5">
    <name type="scientific">Homarus americanus</name>
    <name type="common">American lobster</name>
    <dbReference type="NCBI Taxonomy" id="6706"/>
    <lineage>
        <taxon>Eukaryota</taxon>
        <taxon>Metazoa</taxon>
        <taxon>Ecdysozoa</taxon>
        <taxon>Arthropoda</taxon>
        <taxon>Crustacea</taxon>
        <taxon>Multicrustacea</taxon>
        <taxon>Malacostraca</taxon>
        <taxon>Eumalacostraca</taxon>
        <taxon>Eucarida</taxon>
        <taxon>Decapoda</taxon>
        <taxon>Pleocyemata</taxon>
        <taxon>Astacidea</taxon>
        <taxon>Nephropoidea</taxon>
        <taxon>Nephropidae</taxon>
        <taxon>Homarus</taxon>
    </lineage>
</organism>
<dbReference type="PANTHER" id="PTHR46555:SF1">
    <property type="entry name" value="UBIQUITIN-LIKE PROTEIN 4A"/>
    <property type="match status" value="1"/>
</dbReference>
<dbReference type="GO" id="GO:0071818">
    <property type="term" value="C:BAT3 complex"/>
    <property type="evidence" value="ECO:0007669"/>
    <property type="project" value="TreeGrafter"/>
</dbReference>
<evidence type="ECO:0000313" key="4">
    <source>
        <dbReference type="EMBL" id="KAG7166366.1"/>
    </source>
</evidence>
<dbReference type="InterPro" id="IPR000626">
    <property type="entry name" value="Ubiquitin-like_dom"/>
</dbReference>
<dbReference type="InterPro" id="IPR029071">
    <property type="entry name" value="Ubiquitin-like_domsf"/>
</dbReference>
<dbReference type="GO" id="GO:0051087">
    <property type="term" value="F:protein-folding chaperone binding"/>
    <property type="evidence" value="ECO:0007669"/>
    <property type="project" value="TreeGrafter"/>
</dbReference>
<name>A0A8J5JZ97_HOMAM</name>
<comment type="subcellular location">
    <subcellularLocation>
        <location evidence="1">Cytoplasm</location>
        <location evidence="1">Cytosol</location>
    </subcellularLocation>
</comment>
<dbReference type="Pfam" id="PF00240">
    <property type="entry name" value="ubiquitin"/>
    <property type="match status" value="1"/>
</dbReference>
<dbReference type="Proteomes" id="UP000747542">
    <property type="component" value="Unassembled WGS sequence"/>
</dbReference>
<evidence type="ECO:0000256" key="2">
    <source>
        <dbReference type="ARBA" id="ARBA00022490"/>
    </source>
</evidence>
<sequence length="159" mass="17291">MYHGGEIVTLSGDLKGKISGRCGDASVAACSRVSKVKIIVNEFLSVAPHAQRLVYKGKTLSDETTLDEAGITDGAKIHLMVKKAEVSSPSSGASSSSKKLESPTTVDFFSQLDTFLSKHLTQEQTTKVVSEFRKNCQLMVDSMNFDDIERFAASNFTEF</sequence>
<keyword evidence="2" id="KW-0963">Cytoplasm</keyword>
<dbReference type="AlphaFoldDB" id="A0A8J5JZ97"/>
<comment type="caution">
    <text evidence="4">The sequence shown here is derived from an EMBL/GenBank/DDBJ whole genome shotgun (WGS) entry which is preliminary data.</text>
</comment>